<sequence length="537" mass="58305">MKFVANLSVRYKLLLIVCISVISIVLLTAFQARSLHKDLLLERKSSLMQTIELAMQIVDSHYQHDPSEASRQKAMTAIQPLTFGADGYFFAIDKKGTMLAGAKSLIGKDFSSFRDSKGTPLLRDFRRVAQPIEGGFTSYWFPKPGGKEPLEKVSAVKRYEPWELLIGTGLYVDDLEALVWKEASKSALFAMAIAAVLVLLATMLSRMLLNSVREIQRALSIVASGDLTARANVDSTDELGEMSRNLNTACEQLQGLLSSVDATLHQLDSDSKTMADLANRSTDGIRNQSLELDSVASAMEEMSSAIKDVESSTLTAQESTRHSRKLVTEAEASLSASLGKFEQVNDDVIDAERSIRELAASSDQISDVVTVINDISEQTNLLALNAAIEAARAGSAGRGFAVVADEVRKLSHSTKESTTQINAIIERLQERAQVAAKIMSSGTDKTAQSLEQARLAQTQLTALADLINELEQMNTAVATSTSQQVSASQEVARSVVNVSDISHTNREASEDTLGLSDKVKFLSDTGRSQLSKFKITS</sequence>
<organism evidence="13 14">
    <name type="scientific">Grimontia marina</name>
    <dbReference type="NCBI Taxonomy" id="646534"/>
    <lineage>
        <taxon>Bacteria</taxon>
        <taxon>Pseudomonadati</taxon>
        <taxon>Pseudomonadota</taxon>
        <taxon>Gammaproteobacteria</taxon>
        <taxon>Vibrionales</taxon>
        <taxon>Vibrionaceae</taxon>
        <taxon>Grimontia</taxon>
    </lineage>
</organism>
<feature type="domain" description="HAMP" evidence="12">
    <location>
        <begin position="206"/>
        <end position="258"/>
    </location>
</feature>
<protein>
    <submittedName>
        <fullName evidence="13">Methyl-accepting chemotaxis protein 4</fullName>
    </submittedName>
</protein>
<dbReference type="SMART" id="SM00304">
    <property type="entry name" value="HAMP"/>
    <property type="match status" value="1"/>
</dbReference>
<dbReference type="FunFam" id="1.10.287.950:FF:000001">
    <property type="entry name" value="Methyl-accepting chemotaxis sensory transducer"/>
    <property type="match status" value="1"/>
</dbReference>
<keyword evidence="6 8" id="KW-0807">Transducer</keyword>
<dbReference type="InterPro" id="IPR033480">
    <property type="entry name" value="sCache_2"/>
</dbReference>
<evidence type="ECO:0000256" key="5">
    <source>
        <dbReference type="ARBA" id="ARBA00023136"/>
    </source>
</evidence>
<evidence type="ECO:0000256" key="6">
    <source>
        <dbReference type="ARBA" id="ARBA00023224"/>
    </source>
</evidence>
<keyword evidence="14" id="KW-1185">Reference proteome</keyword>
<dbReference type="PRINTS" id="PR00260">
    <property type="entry name" value="CHEMTRNSDUCR"/>
</dbReference>
<accession>A0A128EU37</accession>
<dbReference type="SUPFAM" id="SSF58104">
    <property type="entry name" value="Methyl-accepting chemotaxis protein (MCP) signaling domain"/>
    <property type="match status" value="1"/>
</dbReference>
<dbReference type="GO" id="GO:0006935">
    <property type="term" value="P:chemotaxis"/>
    <property type="evidence" value="ECO:0007669"/>
    <property type="project" value="InterPro"/>
</dbReference>
<dbReference type="PANTHER" id="PTHR32089:SF112">
    <property type="entry name" value="LYSOZYME-LIKE PROTEIN-RELATED"/>
    <property type="match status" value="1"/>
</dbReference>
<dbReference type="SMART" id="SM01049">
    <property type="entry name" value="Cache_2"/>
    <property type="match status" value="1"/>
</dbReference>
<feature type="transmembrane region" description="Helical" evidence="10">
    <location>
        <begin position="12"/>
        <end position="30"/>
    </location>
</feature>
<dbReference type="GO" id="GO:0004888">
    <property type="term" value="F:transmembrane signaling receptor activity"/>
    <property type="evidence" value="ECO:0007669"/>
    <property type="project" value="InterPro"/>
</dbReference>
<comment type="similarity">
    <text evidence="7">Belongs to the methyl-accepting chemotaxis (MCP) protein family.</text>
</comment>
<comment type="subcellular location">
    <subcellularLocation>
        <location evidence="1">Cell membrane</location>
        <topology evidence="1">Multi-pass membrane protein</topology>
    </subcellularLocation>
</comment>
<keyword evidence="4 10" id="KW-1133">Transmembrane helix</keyword>
<evidence type="ECO:0000256" key="4">
    <source>
        <dbReference type="ARBA" id="ARBA00022989"/>
    </source>
</evidence>
<dbReference type="GO" id="GO:0005886">
    <property type="term" value="C:plasma membrane"/>
    <property type="evidence" value="ECO:0007669"/>
    <property type="project" value="UniProtKB-SubCell"/>
</dbReference>
<keyword evidence="2" id="KW-1003">Cell membrane</keyword>
<dbReference type="Pfam" id="PF00015">
    <property type="entry name" value="MCPsignal"/>
    <property type="match status" value="1"/>
</dbReference>
<dbReference type="SMART" id="SM00283">
    <property type="entry name" value="MA"/>
    <property type="match status" value="1"/>
</dbReference>
<dbReference type="GO" id="GO:0007165">
    <property type="term" value="P:signal transduction"/>
    <property type="evidence" value="ECO:0007669"/>
    <property type="project" value="UniProtKB-KW"/>
</dbReference>
<dbReference type="AlphaFoldDB" id="A0A128EU37"/>
<dbReference type="Gene3D" id="1.10.287.950">
    <property type="entry name" value="Methyl-accepting chemotaxis protein"/>
    <property type="match status" value="1"/>
</dbReference>
<dbReference type="CDD" id="cd06225">
    <property type="entry name" value="HAMP"/>
    <property type="match status" value="1"/>
</dbReference>
<dbReference type="PROSITE" id="PS50111">
    <property type="entry name" value="CHEMOTAXIS_TRANSDUC_2"/>
    <property type="match status" value="1"/>
</dbReference>
<dbReference type="Proteomes" id="UP000073601">
    <property type="component" value="Unassembled WGS sequence"/>
</dbReference>
<dbReference type="Pfam" id="PF00672">
    <property type="entry name" value="HAMP"/>
    <property type="match status" value="1"/>
</dbReference>
<evidence type="ECO:0000259" key="11">
    <source>
        <dbReference type="PROSITE" id="PS50111"/>
    </source>
</evidence>
<keyword evidence="9" id="KW-0175">Coiled coil</keyword>
<dbReference type="InterPro" id="IPR004089">
    <property type="entry name" value="MCPsignal_dom"/>
</dbReference>
<dbReference type="PANTHER" id="PTHR32089">
    <property type="entry name" value="METHYL-ACCEPTING CHEMOTAXIS PROTEIN MCPB"/>
    <property type="match status" value="1"/>
</dbReference>
<evidence type="ECO:0000256" key="9">
    <source>
        <dbReference type="SAM" id="Coils"/>
    </source>
</evidence>
<dbReference type="InterPro" id="IPR003660">
    <property type="entry name" value="HAMP_dom"/>
</dbReference>
<dbReference type="PROSITE" id="PS50885">
    <property type="entry name" value="HAMP"/>
    <property type="match status" value="1"/>
</dbReference>
<dbReference type="Pfam" id="PF17200">
    <property type="entry name" value="sCache_2"/>
    <property type="match status" value="1"/>
</dbReference>
<dbReference type="EMBL" id="FIZY01000002">
    <property type="protein sequence ID" value="CZF78097.1"/>
    <property type="molecule type" value="Genomic_DNA"/>
</dbReference>
<evidence type="ECO:0000256" key="1">
    <source>
        <dbReference type="ARBA" id="ARBA00004651"/>
    </source>
</evidence>
<feature type="transmembrane region" description="Helical" evidence="10">
    <location>
        <begin position="187"/>
        <end position="209"/>
    </location>
</feature>
<evidence type="ECO:0000256" key="8">
    <source>
        <dbReference type="PROSITE-ProRule" id="PRU00284"/>
    </source>
</evidence>
<feature type="domain" description="Methyl-accepting transducer" evidence="11">
    <location>
        <begin position="263"/>
        <end position="499"/>
    </location>
</feature>
<reference evidence="14" key="1">
    <citation type="submission" date="2016-02" db="EMBL/GenBank/DDBJ databases">
        <authorList>
            <person name="Rodrigo-Torres Lidia"/>
            <person name="Arahal R.David."/>
        </authorList>
    </citation>
    <scope>NUCLEOTIDE SEQUENCE [LARGE SCALE GENOMIC DNA]</scope>
    <source>
        <strain evidence="14">CECT 8713</strain>
    </source>
</reference>
<dbReference type="InterPro" id="IPR004090">
    <property type="entry name" value="Chemotax_Me-accpt_rcpt"/>
</dbReference>
<feature type="coiled-coil region" evidence="9">
    <location>
        <begin position="453"/>
        <end position="483"/>
    </location>
</feature>
<evidence type="ECO:0000256" key="10">
    <source>
        <dbReference type="SAM" id="Phobius"/>
    </source>
</evidence>
<evidence type="ECO:0000256" key="3">
    <source>
        <dbReference type="ARBA" id="ARBA00022692"/>
    </source>
</evidence>
<keyword evidence="3 10" id="KW-0812">Transmembrane</keyword>
<evidence type="ECO:0000259" key="12">
    <source>
        <dbReference type="PROSITE" id="PS50885"/>
    </source>
</evidence>
<gene>
    <name evidence="13" type="primary">mcp4_1</name>
    <name evidence="13" type="ORF">GMA8713_00447</name>
</gene>
<dbReference type="CDD" id="cd11386">
    <property type="entry name" value="MCP_signal"/>
    <property type="match status" value="1"/>
</dbReference>
<dbReference type="OrthoDB" id="2489132at2"/>
<keyword evidence="5 10" id="KW-0472">Membrane</keyword>
<name>A0A128EU37_9GAMM</name>
<dbReference type="Gene3D" id="3.30.450.20">
    <property type="entry name" value="PAS domain"/>
    <property type="match status" value="1"/>
</dbReference>
<evidence type="ECO:0000256" key="2">
    <source>
        <dbReference type="ARBA" id="ARBA00022475"/>
    </source>
</evidence>
<evidence type="ECO:0000313" key="14">
    <source>
        <dbReference type="Proteomes" id="UP000073601"/>
    </source>
</evidence>
<proteinExistence type="inferred from homology"/>
<evidence type="ECO:0000256" key="7">
    <source>
        <dbReference type="ARBA" id="ARBA00029447"/>
    </source>
</evidence>
<evidence type="ECO:0000313" key="13">
    <source>
        <dbReference type="EMBL" id="CZF78097.1"/>
    </source>
</evidence>